<protein>
    <submittedName>
        <fullName evidence="1">Uncharacterized protein</fullName>
    </submittedName>
</protein>
<reference evidence="1 2" key="1">
    <citation type="submission" date="2016-12" db="EMBL/GenBank/DDBJ databases">
        <title>Genome sequencing of Methylocaldum marinum.</title>
        <authorList>
            <person name="Takeuchi M."/>
            <person name="Kamagata Y."/>
            <person name="Hiraoka S."/>
            <person name="Oshima K."/>
            <person name="Hattori M."/>
            <person name="Iwasaki W."/>
        </authorList>
    </citation>
    <scope>NUCLEOTIDE SEQUENCE [LARGE SCALE GENOMIC DNA]</scope>
    <source>
        <strain evidence="1 2">S8</strain>
    </source>
</reference>
<name>A0A250KYM0_9GAMM</name>
<proteinExistence type="predicted"/>
<dbReference type="EMBL" id="AP017928">
    <property type="protein sequence ID" value="BBA36725.1"/>
    <property type="molecule type" value="Genomic_DNA"/>
</dbReference>
<keyword evidence="2" id="KW-1185">Reference proteome</keyword>
<gene>
    <name evidence="1" type="ORF">sS8_4802</name>
</gene>
<dbReference type="KEGG" id="mmai:sS8_4802"/>
<dbReference type="OrthoDB" id="7064235at2"/>
<sequence>MPSLEATVIVGLDADGKREGCRLANCFPNSARYVEPKSLISILKSKTPLFVVLVSHDTTGGSQYYAMLEALSPLKGSLPIFVLAMCSSGVTPIFAGYTLAQRVAAGLRVEVRATSRFLTFDEVGKGIAFAKSGLADFILPSNDALKGTDGLWGKVTPPSHDSLDAFCLAFGDVKI</sequence>
<dbReference type="Proteomes" id="UP000266313">
    <property type="component" value="Chromosome"/>
</dbReference>
<dbReference type="RefSeq" id="WP_145986656.1">
    <property type="nucleotide sequence ID" value="NZ_AP017928.1"/>
</dbReference>
<accession>A0A250KYM0</accession>
<organism evidence="1 2">
    <name type="scientific">Methylocaldum marinum</name>
    <dbReference type="NCBI Taxonomy" id="1432792"/>
    <lineage>
        <taxon>Bacteria</taxon>
        <taxon>Pseudomonadati</taxon>
        <taxon>Pseudomonadota</taxon>
        <taxon>Gammaproteobacteria</taxon>
        <taxon>Methylococcales</taxon>
        <taxon>Methylococcaceae</taxon>
        <taxon>Methylocaldum</taxon>
    </lineage>
</organism>
<evidence type="ECO:0000313" key="1">
    <source>
        <dbReference type="EMBL" id="BBA36725.1"/>
    </source>
</evidence>
<dbReference type="AlphaFoldDB" id="A0A250KYM0"/>
<evidence type="ECO:0000313" key="2">
    <source>
        <dbReference type="Proteomes" id="UP000266313"/>
    </source>
</evidence>